<dbReference type="RefSeq" id="WP_117402093.1">
    <property type="nucleotide sequence ID" value="NZ_QVNQ01000008.1"/>
</dbReference>
<gene>
    <name evidence="2" type="ORF">D0T12_24820</name>
</gene>
<sequence length="556" mass="58326">MRRLRTGLVGIAALAALLVPVQAAAADPGGREAPPRGGQPFFKLGHSKTKASAAARRAADHTVTIHGIDAGGTPVAPLGTLIDPATGVEYPLTESGDALTAVVPAGTYSLTNIVLTGAAYDPSNLALYGNPALTVDDDVELTLDARTATEIQAVSPSSTATEVHSHAQIVQTIAGQDISTIVSGRPDVGLRAWPSASTTRPYHFVYAETQAEPLSTPPNPRVYKMVFPTAGQVPSDLTFEAAPESLALVNTTYNTQGVASTEAGPHSVIADVQGVGGEVLGLTHPAVAPGTQRVYYTANGVKWRGSFLYKVGTVQVNERQVAPRTYTAGGTYSEAWNKAAFGPTMKVGHGQGLLLGRPAIADTGQPGHENFGGNYSAGLTGTLTLYRNGQQVGVSTNPLGADWSVPADPASYRLDLSLTRNVAWSKYVTKVTGRWTFPSTEGPDDPFDNQRHLLQPRVSGAFDSQGRAPVGTTFPLDVVVQRPAGGSAVTLTSVEASFNDGTTWTTVPVTASGTDRWTANILHWWPHNGYVALRIKATDGSGNTVEQTVIRAYGLQ</sequence>
<dbReference type="AlphaFoldDB" id="A0A372GBB2"/>
<keyword evidence="3" id="KW-1185">Reference proteome</keyword>
<dbReference type="OrthoDB" id="614750at2"/>
<evidence type="ECO:0000256" key="1">
    <source>
        <dbReference type="SAM" id="SignalP"/>
    </source>
</evidence>
<protein>
    <submittedName>
        <fullName evidence="2">Uncharacterized protein</fullName>
    </submittedName>
</protein>
<organism evidence="2 3">
    <name type="scientific">Actinomadura spongiicola</name>
    <dbReference type="NCBI Taxonomy" id="2303421"/>
    <lineage>
        <taxon>Bacteria</taxon>
        <taxon>Bacillati</taxon>
        <taxon>Actinomycetota</taxon>
        <taxon>Actinomycetes</taxon>
        <taxon>Streptosporangiales</taxon>
        <taxon>Thermomonosporaceae</taxon>
        <taxon>Actinomadura</taxon>
    </lineage>
</organism>
<evidence type="ECO:0000313" key="3">
    <source>
        <dbReference type="Proteomes" id="UP000262882"/>
    </source>
</evidence>
<feature type="signal peptide" evidence="1">
    <location>
        <begin position="1"/>
        <end position="25"/>
    </location>
</feature>
<dbReference type="Gene3D" id="2.60.40.650">
    <property type="match status" value="1"/>
</dbReference>
<dbReference type="Proteomes" id="UP000262882">
    <property type="component" value="Unassembled WGS sequence"/>
</dbReference>
<evidence type="ECO:0000313" key="2">
    <source>
        <dbReference type="EMBL" id="RFS82674.1"/>
    </source>
</evidence>
<keyword evidence="1" id="KW-0732">Signal</keyword>
<proteinExistence type="predicted"/>
<dbReference type="EMBL" id="QVNQ01000008">
    <property type="protein sequence ID" value="RFS82674.1"/>
    <property type="molecule type" value="Genomic_DNA"/>
</dbReference>
<name>A0A372GBB2_9ACTN</name>
<reference evidence="2 3" key="1">
    <citation type="submission" date="2018-08" db="EMBL/GenBank/DDBJ databases">
        <title>Actinomadura spongicola sp. nov., isolated from marine sponge Leucetta chagosensis.</title>
        <authorList>
            <person name="Li L."/>
            <person name="Lin H.W."/>
        </authorList>
    </citation>
    <scope>NUCLEOTIDE SEQUENCE [LARGE SCALE GENOMIC DNA]</scope>
    <source>
        <strain evidence="2 3">LHW52907</strain>
    </source>
</reference>
<comment type="caution">
    <text evidence="2">The sequence shown here is derived from an EMBL/GenBank/DDBJ whole genome shotgun (WGS) entry which is preliminary data.</text>
</comment>
<accession>A0A372GBB2</accession>
<feature type="chain" id="PRO_5017011535" evidence="1">
    <location>
        <begin position="26"/>
        <end position="556"/>
    </location>
</feature>